<reference evidence="2" key="1">
    <citation type="journal article" date="2014" name="Int. J. Syst. Evol. Microbiol.">
        <title>Complete genome sequence of Corynebacterium casei LMG S-19264T (=DSM 44701T), isolated from a smear-ripened cheese.</title>
        <authorList>
            <consortium name="US DOE Joint Genome Institute (JGI-PGF)"/>
            <person name="Walter F."/>
            <person name="Albersmeier A."/>
            <person name="Kalinowski J."/>
            <person name="Ruckert C."/>
        </authorList>
    </citation>
    <scope>NUCLEOTIDE SEQUENCE</scope>
    <source>
        <strain evidence="2">JCM 4059</strain>
    </source>
</reference>
<sequence length="52" mass="5149">MTRIRIAQAAAVLALALGAATALLSPAAGHAGQAQEPGQGQSHVVLASMGWQ</sequence>
<dbReference type="AlphaFoldDB" id="A0A919EFD7"/>
<reference evidence="2" key="2">
    <citation type="submission" date="2020-09" db="EMBL/GenBank/DDBJ databases">
        <authorList>
            <person name="Sun Q."/>
            <person name="Ohkuma M."/>
        </authorList>
    </citation>
    <scope>NUCLEOTIDE SEQUENCE</scope>
    <source>
        <strain evidence="2">JCM 4059</strain>
    </source>
</reference>
<evidence type="ECO:0000256" key="1">
    <source>
        <dbReference type="SAM" id="SignalP"/>
    </source>
</evidence>
<keyword evidence="3" id="KW-1185">Reference proteome</keyword>
<evidence type="ECO:0000313" key="3">
    <source>
        <dbReference type="Proteomes" id="UP000638313"/>
    </source>
</evidence>
<organism evidence="2 3">
    <name type="scientific">Streptomyces mashuensis</name>
    <dbReference type="NCBI Taxonomy" id="33904"/>
    <lineage>
        <taxon>Bacteria</taxon>
        <taxon>Bacillati</taxon>
        <taxon>Actinomycetota</taxon>
        <taxon>Actinomycetes</taxon>
        <taxon>Kitasatosporales</taxon>
        <taxon>Streptomycetaceae</taxon>
        <taxon>Streptomyces</taxon>
    </lineage>
</organism>
<dbReference type="Proteomes" id="UP000638313">
    <property type="component" value="Unassembled WGS sequence"/>
</dbReference>
<accession>A0A919EFD7</accession>
<dbReference type="RefSeq" id="WP_190133101.1">
    <property type="nucleotide sequence ID" value="NZ_BNBD01000022.1"/>
</dbReference>
<name>A0A919EFD7_9ACTN</name>
<feature type="chain" id="PRO_5038415924" evidence="1">
    <location>
        <begin position="28"/>
        <end position="52"/>
    </location>
</feature>
<proteinExistence type="predicted"/>
<keyword evidence="1" id="KW-0732">Signal</keyword>
<protein>
    <submittedName>
        <fullName evidence="2">Uncharacterized protein</fullName>
    </submittedName>
</protein>
<feature type="signal peptide" evidence="1">
    <location>
        <begin position="1"/>
        <end position="27"/>
    </location>
</feature>
<evidence type="ECO:0000313" key="2">
    <source>
        <dbReference type="EMBL" id="GHF72295.1"/>
    </source>
</evidence>
<comment type="caution">
    <text evidence="2">The sequence shown here is derived from an EMBL/GenBank/DDBJ whole genome shotgun (WGS) entry which is preliminary data.</text>
</comment>
<dbReference type="EMBL" id="BNBD01000022">
    <property type="protein sequence ID" value="GHF72295.1"/>
    <property type="molecule type" value="Genomic_DNA"/>
</dbReference>
<gene>
    <name evidence="2" type="ORF">GCM10010218_61990</name>
</gene>